<keyword evidence="3" id="KW-1185">Reference proteome</keyword>
<dbReference type="RefSeq" id="WP_272650414.1">
    <property type="nucleotide sequence ID" value="NZ_JAZDDG010000002.1"/>
</dbReference>
<dbReference type="EMBL" id="JAZDDG010000002">
    <property type="protein sequence ID" value="MEE1975596.1"/>
    <property type="molecule type" value="Genomic_DNA"/>
</dbReference>
<protein>
    <submittedName>
        <fullName evidence="2">DUF4296 domain-containing protein</fullName>
    </submittedName>
</protein>
<evidence type="ECO:0000259" key="1">
    <source>
        <dbReference type="Pfam" id="PF14129"/>
    </source>
</evidence>
<feature type="domain" description="DUF4296" evidence="1">
    <location>
        <begin position="25"/>
        <end position="106"/>
    </location>
</feature>
<evidence type="ECO:0000313" key="2">
    <source>
        <dbReference type="EMBL" id="MEE1975596.1"/>
    </source>
</evidence>
<dbReference type="Proteomes" id="UP001356308">
    <property type="component" value="Unassembled WGS sequence"/>
</dbReference>
<sequence>MRIFSIAILVLFIVCSCGEKLIQEPDNLIPEDKMVQILKDMAIVNAAKGTNMGILKDNDVEPTSYVFEKYEIDSLQFVESDRYYASLPLKYEAIYTEVEAQLEEKKAYLDEQKKINDSLKLLESKRKKNAVLDSINATTTSKENVPQ</sequence>
<gene>
    <name evidence="2" type="ORF">V1I91_05920</name>
</gene>
<proteinExistence type="predicted"/>
<dbReference type="Pfam" id="PF14129">
    <property type="entry name" value="DUF4296"/>
    <property type="match status" value="1"/>
</dbReference>
<accession>A0ABU7IS34</accession>
<evidence type="ECO:0000313" key="3">
    <source>
        <dbReference type="Proteomes" id="UP001356308"/>
    </source>
</evidence>
<comment type="caution">
    <text evidence="2">The sequence shown here is derived from an EMBL/GenBank/DDBJ whole genome shotgun (WGS) entry which is preliminary data.</text>
</comment>
<organism evidence="2 3">
    <name type="scientific">Maribacter cobaltidurans</name>
    <dbReference type="NCBI Taxonomy" id="1178778"/>
    <lineage>
        <taxon>Bacteria</taxon>
        <taxon>Pseudomonadati</taxon>
        <taxon>Bacteroidota</taxon>
        <taxon>Flavobacteriia</taxon>
        <taxon>Flavobacteriales</taxon>
        <taxon>Flavobacteriaceae</taxon>
        <taxon>Maribacter</taxon>
    </lineage>
</organism>
<reference evidence="2 3" key="1">
    <citation type="submission" date="2024-01" db="EMBL/GenBank/DDBJ databases">
        <title>Maribacter spp. originated from different algae showed divergent polysaccharides utilization ability.</title>
        <authorList>
            <person name="Wang H."/>
            <person name="Wu Y."/>
        </authorList>
    </citation>
    <scope>NUCLEOTIDE SEQUENCE [LARGE SCALE GENOMIC DNA]</scope>
    <source>
        <strain evidence="2 3">PR1</strain>
    </source>
</reference>
<dbReference type="InterPro" id="IPR025381">
    <property type="entry name" value="DUF4296"/>
</dbReference>
<dbReference type="PROSITE" id="PS51257">
    <property type="entry name" value="PROKAR_LIPOPROTEIN"/>
    <property type="match status" value="1"/>
</dbReference>
<name>A0ABU7IS34_9FLAO</name>